<sequence>MKRITGISLVVWAVWGAVCGCKDTDGQDEEKEQAMEGAVQKLNENYVDTMMLHKVVFNKQIKCNGKLRAAAKSELAMPATGLLHAIHVKNGSLVKKGALLASVDDREARRELAKAEQEMEKAEVELVDKLIGQGYDETMADVPEAILKRAKVTSGYTSAEYALQTARLNLERCNLYAPFAGRVADMDCKLYQQPKEKFCTLIDDTWFDVEFSILEAELQSVSIGQKVVVSPFVDENEEFTGKVTEVNPSIDEKGQVKIRARIRNRGNVLMEGMNVKVVIEKEVPDMFVVPKDAVVMRDGFHVLFRLEEGRAVWTYVDVVYSNISQYAVTGNARKETKIEDGDVVITSGNLNLADGTEVIPRARREKKMD</sequence>
<dbReference type="PANTHER" id="PTHR30469">
    <property type="entry name" value="MULTIDRUG RESISTANCE PROTEIN MDTA"/>
    <property type="match status" value="1"/>
</dbReference>
<dbReference type="PANTHER" id="PTHR30469:SF11">
    <property type="entry name" value="BLL4320 PROTEIN"/>
    <property type="match status" value="1"/>
</dbReference>
<reference evidence="4" key="1">
    <citation type="submission" date="2019-11" db="EMBL/GenBank/DDBJ databases">
        <authorList>
            <person name="Feng L."/>
        </authorList>
    </citation>
    <scope>NUCLEOTIDE SEQUENCE</scope>
    <source>
        <strain evidence="4">PclaraLFYP37</strain>
    </source>
</reference>
<dbReference type="Gene3D" id="2.40.420.20">
    <property type="match status" value="1"/>
</dbReference>
<dbReference type="Gene3D" id="2.40.50.100">
    <property type="match status" value="1"/>
</dbReference>
<accession>A0A6N3AKP9</accession>
<dbReference type="SUPFAM" id="SSF111369">
    <property type="entry name" value="HlyD-like secretion proteins"/>
    <property type="match status" value="1"/>
</dbReference>
<evidence type="ECO:0000256" key="2">
    <source>
        <dbReference type="SAM" id="Coils"/>
    </source>
</evidence>
<proteinExistence type="inferred from homology"/>
<dbReference type="Gene3D" id="2.40.30.170">
    <property type="match status" value="1"/>
</dbReference>
<dbReference type="NCBIfam" id="TIGR01730">
    <property type="entry name" value="RND_mfp"/>
    <property type="match status" value="1"/>
</dbReference>
<protein>
    <submittedName>
        <fullName evidence="4">Multidrug resistance protein MdtA</fullName>
    </submittedName>
</protein>
<dbReference type="InterPro" id="IPR058792">
    <property type="entry name" value="Beta-barrel_RND_2"/>
</dbReference>
<dbReference type="AlphaFoldDB" id="A0A6N3AKP9"/>
<feature type="domain" description="CusB-like beta-barrel" evidence="3">
    <location>
        <begin position="209"/>
        <end position="281"/>
    </location>
</feature>
<name>A0A6N3AKP9_9BACT</name>
<gene>
    <name evidence="4" type="primary">mdtA_3</name>
    <name evidence="4" type="ORF">PCLFYP37_01501</name>
</gene>
<keyword evidence="2" id="KW-0175">Coiled coil</keyword>
<dbReference type="Pfam" id="PF25954">
    <property type="entry name" value="Beta-barrel_RND_2"/>
    <property type="match status" value="1"/>
</dbReference>
<organism evidence="4">
    <name type="scientific">Paraprevotella clara</name>
    <dbReference type="NCBI Taxonomy" id="454154"/>
    <lineage>
        <taxon>Bacteria</taxon>
        <taxon>Pseudomonadati</taxon>
        <taxon>Bacteroidota</taxon>
        <taxon>Bacteroidia</taxon>
        <taxon>Bacteroidales</taxon>
        <taxon>Prevotellaceae</taxon>
        <taxon>Paraprevotella</taxon>
    </lineage>
</organism>
<dbReference type="RefSeq" id="WP_021981278.1">
    <property type="nucleotide sequence ID" value="NZ_CACRUT010000008.1"/>
</dbReference>
<evidence type="ECO:0000256" key="1">
    <source>
        <dbReference type="ARBA" id="ARBA00009477"/>
    </source>
</evidence>
<dbReference type="PROSITE" id="PS51257">
    <property type="entry name" value="PROKAR_LIPOPROTEIN"/>
    <property type="match status" value="1"/>
</dbReference>
<evidence type="ECO:0000313" key="4">
    <source>
        <dbReference type="EMBL" id="VYT92964.1"/>
    </source>
</evidence>
<dbReference type="InterPro" id="IPR006143">
    <property type="entry name" value="RND_pump_MFP"/>
</dbReference>
<dbReference type="GO" id="GO:0015562">
    <property type="term" value="F:efflux transmembrane transporter activity"/>
    <property type="evidence" value="ECO:0007669"/>
    <property type="project" value="TreeGrafter"/>
</dbReference>
<feature type="coiled-coil region" evidence="2">
    <location>
        <begin position="105"/>
        <end position="132"/>
    </location>
</feature>
<dbReference type="EMBL" id="CACRUT010000008">
    <property type="protein sequence ID" value="VYT92964.1"/>
    <property type="molecule type" value="Genomic_DNA"/>
</dbReference>
<comment type="similarity">
    <text evidence="1">Belongs to the membrane fusion protein (MFP) (TC 8.A.1) family.</text>
</comment>
<evidence type="ECO:0000259" key="3">
    <source>
        <dbReference type="Pfam" id="PF25954"/>
    </source>
</evidence>
<dbReference type="GO" id="GO:1990281">
    <property type="term" value="C:efflux pump complex"/>
    <property type="evidence" value="ECO:0007669"/>
    <property type="project" value="TreeGrafter"/>
</dbReference>